<dbReference type="GO" id="GO:0003676">
    <property type="term" value="F:nucleic acid binding"/>
    <property type="evidence" value="ECO:0007669"/>
    <property type="project" value="InterPro"/>
</dbReference>
<sequence length="322" mass="37280">MVETQFNQQLQLGRGMKRTSSEDRNIDETASISSNITEGSCTGVASTTTEGSHIAVASYPDNIRTEPNAEPTSNDKIRFDHFERKLKIPFVIYADFEAFLNPKAPNTLTDKDKNIIDTCTICHICETILNEDKILDFDWYAGNFRGVAHELCTKKLRAPNFVPVFLHNLSHYDSHFIVHALKFVEGQGDIIPQNKEKYISFTKILFINNQMFKLRFVDSFKFLPCSLSQLTKNLKDEKFHTLRSNFPNNEDFVRLKKKGVYPYEFMTSYESLKLTSLPSQQHFYSTLTDSKVSDDDYHHAQDVWDHFQCSNMLDYSNLYQKN</sequence>
<reference evidence="2" key="1">
    <citation type="submission" date="2022-03" db="EMBL/GenBank/DDBJ databases">
        <authorList>
            <person name="Tunstrom K."/>
        </authorList>
    </citation>
    <scope>NUCLEOTIDE SEQUENCE</scope>
</reference>
<comment type="caution">
    <text evidence="2">The sequence shown here is derived from an EMBL/GenBank/DDBJ whole genome shotgun (WGS) entry which is preliminary data.</text>
</comment>
<dbReference type="Gene3D" id="3.30.420.10">
    <property type="entry name" value="Ribonuclease H-like superfamily/Ribonuclease H"/>
    <property type="match status" value="1"/>
</dbReference>
<feature type="region of interest" description="Disordered" evidence="1">
    <location>
        <begin position="1"/>
        <end position="29"/>
    </location>
</feature>
<keyword evidence="3" id="KW-1185">Reference proteome</keyword>
<evidence type="ECO:0000256" key="1">
    <source>
        <dbReference type="SAM" id="MobiDB-lite"/>
    </source>
</evidence>
<accession>A0AAU9VFF5</accession>
<protein>
    <recommendedName>
        <fullName evidence="4">DNA-directed DNA polymerase</fullName>
    </recommendedName>
</protein>
<dbReference type="InterPro" id="IPR036397">
    <property type="entry name" value="RNaseH_sf"/>
</dbReference>
<dbReference type="InterPro" id="IPR012337">
    <property type="entry name" value="RNaseH-like_sf"/>
</dbReference>
<dbReference type="SUPFAM" id="SSF53098">
    <property type="entry name" value="Ribonuclease H-like"/>
    <property type="match status" value="1"/>
</dbReference>
<evidence type="ECO:0000313" key="3">
    <source>
        <dbReference type="Proteomes" id="UP001153954"/>
    </source>
</evidence>
<feature type="compositionally biased region" description="Polar residues" evidence="1">
    <location>
        <begin position="1"/>
        <end position="11"/>
    </location>
</feature>
<dbReference type="PANTHER" id="PTHR31511:SF12">
    <property type="entry name" value="RHO TERMINATION FACTOR N-TERMINAL DOMAIN-CONTAINING PROTEIN"/>
    <property type="match status" value="1"/>
</dbReference>
<dbReference type="EMBL" id="CAKOGL010000036">
    <property type="protein sequence ID" value="CAH2108776.1"/>
    <property type="molecule type" value="Genomic_DNA"/>
</dbReference>
<evidence type="ECO:0008006" key="4">
    <source>
        <dbReference type="Google" id="ProtNLM"/>
    </source>
</evidence>
<dbReference type="AlphaFoldDB" id="A0AAU9VFF5"/>
<proteinExistence type="predicted"/>
<name>A0AAU9VFF5_EUPED</name>
<dbReference type="Proteomes" id="UP001153954">
    <property type="component" value="Unassembled WGS sequence"/>
</dbReference>
<organism evidence="2 3">
    <name type="scientific">Euphydryas editha</name>
    <name type="common">Edith's checkerspot</name>
    <dbReference type="NCBI Taxonomy" id="104508"/>
    <lineage>
        <taxon>Eukaryota</taxon>
        <taxon>Metazoa</taxon>
        <taxon>Ecdysozoa</taxon>
        <taxon>Arthropoda</taxon>
        <taxon>Hexapoda</taxon>
        <taxon>Insecta</taxon>
        <taxon>Pterygota</taxon>
        <taxon>Neoptera</taxon>
        <taxon>Endopterygota</taxon>
        <taxon>Lepidoptera</taxon>
        <taxon>Glossata</taxon>
        <taxon>Ditrysia</taxon>
        <taxon>Papilionoidea</taxon>
        <taxon>Nymphalidae</taxon>
        <taxon>Nymphalinae</taxon>
        <taxon>Euphydryas</taxon>
    </lineage>
</organism>
<evidence type="ECO:0000313" key="2">
    <source>
        <dbReference type="EMBL" id="CAH2108776.1"/>
    </source>
</evidence>
<gene>
    <name evidence="2" type="ORF">EEDITHA_LOCUS22682</name>
</gene>
<dbReference type="PANTHER" id="PTHR31511">
    <property type="entry name" value="PROTEIN CBG23764"/>
    <property type="match status" value="1"/>
</dbReference>